<dbReference type="Pfam" id="PF25600">
    <property type="entry name" value="TRIM_CC"/>
    <property type="match status" value="2"/>
</dbReference>
<dbReference type="Gene3D" id="3.30.160.60">
    <property type="entry name" value="Classic Zinc Finger"/>
    <property type="match status" value="1"/>
</dbReference>
<keyword evidence="3" id="KW-0862">Zinc</keyword>
<keyword evidence="2" id="KW-0863">Zinc-finger</keyword>
<evidence type="ECO:0000313" key="7">
    <source>
        <dbReference type="EMBL" id="MED6270052.1"/>
    </source>
</evidence>
<dbReference type="PANTHER" id="PTHR25465:SF49">
    <property type="entry name" value="BLOODTHIRSTY-RELATED GENE FAMILY, MEMBER 1-RELATED"/>
    <property type="match status" value="1"/>
</dbReference>
<keyword evidence="1" id="KW-0479">Metal-binding</keyword>
<sequence length="1066" mass="122267">MKSTTSNKYTGADSEVACDVCIELKLKAKKSCLVCLASYCSAHLENHYSAKRLKGHKLVEPVKNLDARACLKHGQSLELYSRKQQTCICVRCIVEGHEEVVLAEEEWHKKKGELENTKTELQQRIMMRQTKIDEINKAVKSCKEQLEWWNIEAVFTAVMTIVEPASAKVVKPLQERRHTLEKEAKDLKDELEAEINRLETTIAELDNISTLEDPIYFLQRYPSLSVQDDMKNWTNVELNTALSFGSMRKTTITMMKNIQQELEKLASIEAFKNIRVDGEERFRSFRRDLINRPNEEGQSFKNNLSNMSHQVCHCGWSKVTTYQGLRTHQGKMGCTPKGMHIPENKLYSYIPLSFNQPSLIKLNDLSTDIFRTSVKPELESWQVCHCGWSKVTTYHGLRTHQGKMGCMPKGIRIPEHDQNSWSNKWEQSHQNDNWRALTAPVKEEKVFMSPNLQTIQMNSGPTQALEQDMYPPKVQTKEDYQDMVENPMTSKTLEFTFSCQTDTSSPLNIFTTQRSFSPSRIPPTESVTSIFQTPPHSQLHSGSSKKAFRVLDFSSVAINASEDADKDAVIDEKEKEREAKRLLQARQDMMKVQLQQKIHIREQKMAEVRSAEKSCKGSLDAEWLQINSVFSEVIRSVEDARLKALEPLEKRRQKVKREKQNLLQTLQREIDRLRNSIDELERNPDLQASPPSGLDDSKGMNNLNIDTSFSFGTLRVTTSTMMKEIQAHLENLSSLELKRTATFVVDVKLDPATAHQCLVLSNDGKTVRDGGEMPKGPDAPERFDMFGSVLGINSLNRGRSYWEVEVKNKTGWDLGVARRNANRKGIFELNPNNGYWVAVHFENRKYAAMTVPPTNLPLKEKPEKVGVFLDYEEGVVSFYDVTQILFVHRDWLIREEKMNAALLTVLVLVVGGNTALGIAPCQRTAPNNAYNSFLRKHVLQWSFDTHRKSEWKRYLTNLNLCDRPRQSFVRSRDQERFVQICNGNGKVQNDNLCTSTSRVWLYDLRLRRNSQSCTVTYLMAHYKYVTVACDKVDNLCRPVHFESSQCHKPSSTAQTCGAITDHWFQF</sequence>
<dbReference type="Proteomes" id="UP001352852">
    <property type="component" value="Unassembled WGS sequence"/>
</dbReference>
<evidence type="ECO:0000256" key="1">
    <source>
        <dbReference type="ARBA" id="ARBA00022723"/>
    </source>
</evidence>
<dbReference type="PRINTS" id="PR01407">
    <property type="entry name" value="BUTYPHLNCDUF"/>
</dbReference>
<dbReference type="InterPro" id="IPR043136">
    <property type="entry name" value="B30.2/SPRY_sf"/>
</dbReference>
<evidence type="ECO:0000256" key="5">
    <source>
        <dbReference type="SAM" id="MobiDB-lite"/>
    </source>
</evidence>
<dbReference type="Pfam" id="PF13765">
    <property type="entry name" value="PRY"/>
    <property type="match status" value="1"/>
</dbReference>
<dbReference type="InterPro" id="IPR001870">
    <property type="entry name" value="B30.2/SPRY"/>
</dbReference>
<dbReference type="InterPro" id="IPR013320">
    <property type="entry name" value="ConA-like_dom_sf"/>
</dbReference>
<evidence type="ECO:0000256" key="4">
    <source>
        <dbReference type="SAM" id="Coils"/>
    </source>
</evidence>
<gene>
    <name evidence="7" type="ORF">CHARACLAT_005950</name>
</gene>
<dbReference type="EMBL" id="JAHUTJ010016694">
    <property type="protein sequence ID" value="MED6270052.1"/>
    <property type="molecule type" value="Genomic_DNA"/>
</dbReference>
<keyword evidence="8" id="KW-1185">Reference proteome</keyword>
<reference evidence="7 8" key="1">
    <citation type="submission" date="2021-06" db="EMBL/GenBank/DDBJ databases">
        <authorList>
            <person name="Palmer J.M."/>
        </authorList>
    </citation>
    <scope>NUCLEOTIDE SEQUENCE [LARGE SCALE GENOMIC DNA]</scope>
    <source>
        <strain evidence="7 8">CL_MEX2019</strain>
        <tissue evidence="7">Muscle</tissue>
    </source>
</reference>
<protein>
    <recommendedName>
        <fullName evidence="6">B30.2/SPRY domain-containing protein</fullName>
    </recommendedName>
</protein>
<proteinExistence type="predicted"/>
<dbReference type="InterPro" id="IPR003879">
    <property type="entry name" value="Butyrophylin_SPRY"/>
</dbReference>
<accession>A0ABU7D581</accession>
<dbReference type="SUPFAM" id="SSF49899">
    <property type="entry name" value="Concanavalin A-like lectins/glucanases"/>
    <property type="match status" value="1"/>
</dbReference>
<organism evidence="7 8">
    <name type="scientific">Characodon lateralis</name>
    <dbReference type="NCBI Taxonomy" id="208331"/>
    <lineage>
        <taxon>Eukaryota</taxon>
        <taxon>Metazoa</taxon>
        <taxon>Chordata</taxon>
        <taxon>Craniata</taxon>
        <taxon>Vertebrata</taxon>
        <taxon>Euteleostomi</taxon>
        <taxon>Actinopterygii</taxon>
        <taxon>Neopterygii</taxon>
        <taxon>Teleostei</taxon>
        <taxon>Neoteleostei</taxon>
        <taxon>Acanthomorphata</taxon>
        <taxon>Ovalentaria</taxon>
        <taxon>Atherinomorphae</taxon>
        <taxon>Cyprinodontiformes</taxon>
        <taxon>Goodeidae</taxon>
        <taxon>Characodon</taxon>
    </lineage>
</organism>
<dbReference type="InterPro" id="IPR051051">
    <property type="entry name" value="E3_ubiq-ligase_TRIM/RNF"/>
</dbReference>
<dbReference type="SMART" id="SM00589">
    <property type="entry name" value="PRY"/>
    <property type="match status" value="1"/>
</dbReference>
<feature type="domain" description="B30.2/SPRY" evidence="6">
    <location>
        <begin position="727"/>
        <end position="925"/>
    </location>
</feature>
<dbReference type="InterPro" id="IPR058030">
    <property type="entry name" value="TRIM8/14/16/25/29/45/65_CC"/>
</dbReference>
<dbReference type="PANTHER" id="PTHR25465">
    <property type="entry name" value="B-BOX DOMAIN CONTAINING"/>
    <property type="match status" value="1"/>
</dbReference>
<dbReference type="Gene3D" id="4.10.830.40">
    <property type="match status" value="1"/>
</dbReference>
<dbReference type="Gene3D" id="2.60.120.920">
    <property type="match status" value="1"/>
</dbReference>
<evidence type="ECO:0000259" key="6">
    <source>
        <dbReference type="PROSITE" id="PS50188"/>
    </source>
</evidence>
<dbReference type="InterPro" id="IPR003877">
    <property type="entry name" value="SPRY_dom"/>
</dbReference>
<dbReference type="SMART" id="SM00449">
    <property type="entry name" value="SPRY"/>
    <property type="match status" value="1"/>
</dbReference>
<dbReference type="Pfam" id="PF00622">
    <property type="entry name" value="SPRY"/>
    <property type="match status" value="1"/>
</dbReference>
<evidence type="ECO:0000256" key="2">
    <source>
        <dbReference type="ARBA" id="ARBA00022771"/>
    </source>
</evidence>
<dbReference type="InterPro" id="IPR006574">
    <property type="entry name" value="PRY"/>
</dbReference>
<dbReference type="CDD" id="cd13733">
    <property type="entry name" value="SPRY_PRY_C-I_1"/>
    <property type="match status" value="1"/>
</dbReference>
<dbReference type="SUPFAM" id="SSF57845">
    <property type="entry name" value="B-box zinc-binding domain"/>
    <property type="match status" value="1"/>
</dbReference>
<keyword evidence="4" id="KW-0175">Coiled coil</keyword>
<feature type="coiled-coil region" evidence="4">
    <location>
        <begin position="170"/>
        <end position="208"/>
    </location>
</feature>
<dbReference type="InterPro" id="IPR036816">
    <property type="entry name" value="RNaseA-like_dom_sf"/>
</dbReference>
<feature type="region of interest" description="Disordered" evidence="5">
    <location>
        <begin position="677"/>
        <end position="700"/>
    </location>
</feature>
<dbReference type="CDD" id="cd19769">
    <property type="entry name" value="Bbox2_TRIM16-like"/>
    <property type="match status" value="1"/>
</dbReference>
<name>A0ABU7D581_9TELE</name>
<dbReference type="Gene3D" id="3.10.130.10">
    <property type="entry name" value="Ribonuclease A-like domain"/>
    <property type="match status" value="1"/>
</dbReference>
<evidence type="ECO:0000313" key="8">
    <source>
        <dbReference type="Proteomes" id="UP001352852"/>
    </source>
</evidence>
<evidence type="ECO:0000256" key="3">
    <source>
        <dbReference type="ARBA" id="ARBA00022833"/>
    </source>
</evidence>
<dbReference type="PROSITE" id="PS50188">
    <property type="entry name" value="B302_SPRY"/>
    <property type="match status" value="1"/>
</dbReference>
<comment type="caution">
    <text evidence="7">The sequence shown here is derived from an EMBL/GenBank/DDBJ whole genome shotgun (WGS) entry which is preliminary data.</text>
</comment>